<feature type="compositionally biased region" description="Pro residues" evidence="1">
    <location>
        <begin position="21"/>
        <end position="41"/>
    </location>
</feature>
<name>A0A2D3UML8_9PEZI</name>
<feature type="region of interest" description="Disordered" evidence="1">
    <location>
        <begin position="1"/>
        <end position="44"/>
    </location>
</feature>
<feature type="compositionally biased region" description="Polar residues" evidence="1">
    <location>
        <begin position="1"/>
        <end position="11"/>
    </location>
</feature>
<dbReference type="EMBL" id="FJUY01000001">
    <property type="protein sequence ID" value="CZT15461.1"/>
    <property type="molecule type" value="Genomic_DNA"/>
</dbReference>
<dbReference type="RefSeq" id="XP_023622357.1">
    <property type="nucleotide sequence ID" value="XM_023766589.1"/>
</dbReference>
<organism evidence="2 3">
    <name type="scientific">Ramularia collo-cygni</name>
    <dbReference type="NCBI Taxonomy" id="112498"/>
    <lineage>
        <taxon>Eukaryota</taxon>
        <taxon>Fungi</taxon>
        <taxon>Dikarya</taxon>
        <taxon>Ascomycota</taxon>
        <taxon>Pezizomycotina</taxon>
        <taxon>Dothideomycetes</taxon>
        <taxon>Dothideomycetidae</taxon>
        <taxon>Mycosphaerellales</taxon>
        <taxon>Mycosphaerellaceae</taxon>
        <taxon>Ramularia</taxon>
    </lineage>
</organism>
<proteinExistence type="predicted"/>
<accession>A0A2D3UML8</accession>
<dbReference type="GeneID" id="35596589"/>
<reference evidence="2 3" key="1">
    <citation type="submission" date="2016-03" db="EMBL/GenBank/DDBJ databases">
        <authorList>
            <person name="Ploux O."/>
        </authorList>
    </citation>
    <scope>NUCLEOTIDE SEQUENCE [LARGE SCALE GENOMIC DNA]</scope>
    <source>
        <strain evidence="2 3">URUG2</strain>
    </source>
</reference>
<evidence type="ECO:0000313" key="2">
    <source>
        <dbReference type="EMBL" id="CZT15461.1"/>
    </source>
</evidence>
<protein>
    <submittedName>
        <fullName evidence="2">Uncharacterized protein</fullName>
    </submittedName>
</protein>
<dbReference type="Proteomes" id="UP000225277">
    <property type="component" value="Unassembled WGS sequence"/>
</dbReference>
<dbReference type="AlphaFoldDB" id="A0A2D3UML8"/>
<evidence type="ECO:0000256" key="1">
    <source>
        <dbReference type="SAM" id="MobiDB-lite"/>
    </source>
</evidence>
<keyword evidence="3" id="KW-1185">Reference proteome</keyword>
<sequence length="229" mass="26243">MDTLSTHQTPISSSSSNMPSSKPPKPSTPPPPPPPPQPPIDPNQASALRITAHLLAKSKTRLLLSTLPQELFDKIHTLVFSPSPSSNNIIHVFPAHLHNPTNQDHGKCEPRLPLHLMRISRATRMEFREEFFSSTRDSVRWIRCYEMFDQPRRLKAFHDDEDGGRDDYDWVDRQRDLKRKIRKGFPLVECVFELEPIEERAVEIKGPVVVRHGISLRAAWEIARVKENA</sequence>
<gene>
    <name evidence="2" type="ORF">RCC_01316</name>
</gene>
<evidence type="ECO:0000313" key="3">
    <source>
        <dbReference type="Proteomes" id="UP000225277"/>
    </source>
</evidence>